<reference evidence="1" key="1">
    <citation type="journal article" date="2020" name="Fungal Divers.">
        <title>Resolving the Mortierellaceae phylogeny through synthesis of multi-gene phylogenetics and phylogenomics.</title>
        <authorList>
            <person name="Vandepol N."/>
            <person name="Liber J."/>
            <person name="Desiro A."/>
            <person name="Na H."/>
            <person name="Kennedy M."/>
            <person name="Barry K."/>
            <person name="Grigoriev I.V."/>
            <person name="Miller A.N."/>
            <person name="O'Donnell K."/>
            <person name="Stajich J.E."/>
            <person name="Bonito G."/>
        </authorList>
    </citation>
    <scope>NUCLEOTIDE SEQUENCE</scope>
    <source>
        <strain evidence="1">NRRL 28262</strain>
    </source>
</reference>
<protein>
    <submittedName>
        <fullName evidence="1">Uncharacterized protein</fullName>
    </submittedName>
</protein>
<dbReference type="AlphaFoldDB" id="A0AAD4DHC5"/>
<evidence type="ECO:0000313" key="2">
    <source>
        <dbReference type="Proteomes" id="UP001194580"/>
    </source>
</evidence>
<dbReference type="EMBL" id="JAAAIL010000210">
    <property type="protein sequence ID" value="KAG0278229.1"/>
    <property type="molecule type" value="Genomic_DNA"/>
</dbReference>
<evidence type="ECO:0000313" key="1">
    <source>
        <dbReference type="EMBL" id="KAG0278229.1"/>
    </source>
</evidence>
<keyword evidence="2" id="KW-1185">Reference proteome</keyword>
<proteinExistence type="predicted"/>
<name>A0AAD4DHC5_9FUNG</name>
<sequence length="249" mass="27594">MIFPLKDTCTGNGWTTESVFYMSGKFVGDDKVSSHHEFSDLWTASKPDRMMVYPYYEGNKHGWSDRPILVMYRTRWRLSTTREMAILQAELRNHAAVHKRITIVSPPDAATHRCVQNLITTTTVKLIDTNCPFTTLGKDTPYFVQFATRDECPGLIAIAILEAGRTTEGGITSLEVSIKNKVYAAVTLRGNTVTPEHYIRHSLQESLRTGSSIALAVNREQPAQIVALVAGTIATFGAKPTFSDPIADA</sequence>
<comment type="caution">
    <text evidence="1">The sequence shown here is derived from an EMBL/GenBank/DDBJ whole genome shotgun (WGS) entry which is preliminary data.</text>
</comment>
<dbReference type="Proteomes" id="UP001194580">
    <property type="component" value="Unassembled WGS sequence"/>
</dbReference>
<gene>
    <name evidence="1" type="ORF">BGZ95_004426</name>
</gene>
<accession>A0AAD4DHC5</accession>
<organism evidence="1 2">
    <name type="scientific">Linnemannia exigua</name>
    <dbReference type="NCBI Taxonomy" id="604196"/>
    <lineage>
        <taxon>Eukaryota</taxon>
        <taxon>Fungi</taxon>
        <taxon>Fungi incertae sedis</taxon>
        <taxon>Mucoromycota</taxon>
        <taxon>Mortierellomycotina</taxon>
        <taxon>Mortierellomycetes</taxon>
        <taxon>Mortierellales</taxon>
        <taxon>Mortierellaceae</taxon>
        <taxon>Linnemannia</taxon>
    </lineage>
</organism>